<keyword evidence="4" id="KW-0378">Hydrolase</keyword>
<keyword evidence="6" id="KW-0119">Carbohydrate metabolism</keyword>
<evidence type="ECO:0000256" key="7">
    <source>
        <dbReference type="ARBA" id="ARBA00023295"/>
    </source>
</evidence>
<evidence type="ECO:0000256" key="1">
    <source>
        <dbReference type="ARBA" id="ARBA00000966"/>
    </source>
</evidence>
<dbReference type="PROSITE" id="PS01140">
    <property type="entry name" value="GLYCOSYL_HYDROL_F45"/>
    <property type="match status" value="1"/>
</dbReference>
<dbReference type="InterPro" id="IPR000334">
    <property type="entry name" value="Glyco_hydro_45"/>
</dbReference>
<feature type="domain" description="Glycosyl hydrolases family 45 active site" evidence="11">
    <location>
        <begin position="22"/>
        <end position="33"/>
    </location>
</feature>
<dbReference type="PANTHER" id="PTHR39730">
    <property type="entry name" value="ENDOGLUCANASE 1"/>
    <property type="match status" value="1"/>
</dbReference>
<keyword evidence="5" id="KW-0136">Cellulose degradation</keyword>
<evidence type="ECO:0000259" key="11">
    <source>
        <dbReference type="PROSITE" id="PS01140"/>
    </source>
</evidence>
<organism evidence="12 13">
    <name type="scientific">Pseudolycoriella hygida</name>
    <dbReference type="NCBI Taxonomy" id="35572"/>
    <lineage>
        <taxon>Eukaryota</taxon>
        <taxon>Metazoa</taxon>
        <taxon>Ecdysozoa</taxon>
        <taxon>Arthropoda</taxon>
        <taxon>Hexapoda</taxon>
        <taxon>Insecta</taxon>
        <taxon>Pterygota</taxon>
        <taxon>Neoptera</taxon>
        <taxon>Endopterygota</taxon>
        <taxon>Diptera</taxon>
        <taxon>Nematocera</taxon>
        <taxon>Sciaroidea</taxon>
        <taxon>Sciaridae</taxon>
        <taxon>Pseudolycoriella</taxon>
    </lineage>
</organism>
<evidence type="ECO:0000256" key="3">
    <source>
        <dbReference type="ARBA" id="ARBA00012601"/>
    </source>
</evidence>
<dbReference type="GO" id="GO:0030245">
    <property type="term" value="P:cellulose catabolic process"/>
    <property type="evidence" value="ECO:0007669"/>
    <property type="project" value="UniProtKB-KW"/>
</dbReference>
<dbReference type="PANTHER" id="PTHR39730:SF1">
    <property type="entry name" value="ENDOGLUCANASE 1"/>
    <property type="match status" value="1"/>
</dbReference>
<feature type="signal peptide" evidence="10">
    <location>
        <begin position="1"/>
        <end position="16"/>
    </location>
</feature>
<sequence>MKTLLCTLLFVAAVSAQRPGQSTRYWDCCKPSCSWSANVGDHIRNPVATCAANGVTVLPLNVQSACVGGTAFACNNNAPWAVNASVAYGFAAAVIAGSNQYEWCCSCYELTFTSGPVVGQRMIVQVTNTGHDLGHDHFDLQIPGGGVGYFNQGCMAQWNTGPDGWGARYGGVSSEAQCSQLPAVLQDGCRWRFQWFRGADNPNFTFRQVTCPVDILQRSQCQ</sequence>
<evidence type="ECO:0000256" key="9">
    <source>
        <dbReference type="PROSITE-ProRule" id="PRU10069"/>
    </source>
</evidence>
<comment type="caution">
    <text evidence="12">The sequence shown here is derived from an EMBL/GenBank/DDBJ whole genome shotgun (WGS) entry which is preliminary data.</text>
</comment>
<keyword evidence="10" id="KW-0732">Signal</keyword>
<feature type="chain" id="PRO_5040459988" description="Cellulase" evidence="10">
    <location>
        <begin position="17"/>
        <end position="222"/>
    </location>
</feature>
<dbReference type="Pfam" id="PF02015">
    <property type="entry name" value="Glyco_hydro_45"/>
    <property type="match status" value="1"/>
</dbReference>
<reference evidence="12" key="1">
    <citation type="submission" date="2022-07" db="EMBL/GenBank/DDBJ databases">
        <authorList>
            <person name="Trinca V."/>
            <person name="Uliana J.V.C."/>
            <person name="Torres T.T."/>
            <person name="Ward R.J."/>
            <person name="Monesi N."/>
        </authorList>
    </citation>
    <scope>NUCLEOTIDE SEQUENCE</scope>
    <source>
        <strain evidence="12">HSMRA1968</strain>
        <tissue evidence="12">Whole embryos</tissue>
    </source>
</reference>
<name>A0A9Q0S8S0_9DIPT</name>
<dbReference type="Gene3D" id="2.40.40.10">
    <property type="entry name" value="RlpA-like domain"/>
    <property type="match status" value="1"/>
</dbReference>
<dbReference type="SUPFAM" id="SSF50685">
    <property type="entry name" value="Barwin-like endoglucanases"/>
    <property type="match status" value="1"/>
</dbReference>
<dbReference type="GO" id="GO:0008810">
    <property type="term" value="F:cellulase activity"/>
    <property type="evidence" value="ECO:0007669"/>
    <property type="project" value="UniProtKB-EC"/>
</dbReference>
<comment type="catalytic activity">
    <reaction evidence="1 9">
        <text>Endohydrolysis of (1-&gt;4)-beta-D-glucosidic linkages in cellulose, lichenin and cereal beta-D-glucans.</text>
        <dbReference type="EC" id="3.2.1.4"/>
    </reaction>
</comment>
<protein>
    <recommendedName>
        <fullName evidence="3 9">Cellulase</fullName>
        <ecNumber evidence="3 9">3.2.1.4</ecNumber>
    </recommendedName>
</protein>
<evidence type="ECO:0000256" key="6">
    <source>
        <dbReference type="ARBA" id="ARBA00023277"/>
    </source>
</evidence>
<evidence type="ECO:0000256" key="4">
    <source>
        <dbReference type="ARBA" id="ARBA00022801"/>
    </source>
</evidence>
<dbReference type="Proteomes" id="UP001151699">
    <property type="component" value="Chromosome A"/>
</dbReference>
<comment type="similarity">
    <text evidence="2">Belongs to the glycosyl hydrolase 45 (cellulase K) family.</text>
</comment>
<evidence type="ECO:0000256" key="2">
    <source>
        <dbReference type="ARBA" id="ARBA00007793"/>
    </source>
</evidence>
<dbReference type="OrthoDB" id="10035502at2759"/>
<keyword evidence="7" id="KW-0326">Glycosidase</keyword>
<evidence type="ECO:0000256" key="5">
    <source>
        <dbReference type="ARBA" id="ARBA00023001"/>
    </source>
</evidence>
<evidence type="ECO:0000313" key="13">
    <source>
        <dbReference type="Proteomes" id="UP001151699"/>
    </source>
</evidence>
<keyword evidence="8" id="KW-0624">Polysaccharide degradation</keyword>
<feature type="active site" description="Nucleophile" evidence="9">
    <location>
        <position position="27"/>
    </location>
</feature>
<dbReference type="AlphaFoldDB" id="A0A9Q0S8S0"/>
<dbReference type="InterPro" id="IPR052288">
    <property type="entry name" value="GH45_Enzymes"/>
</dbReference>
<evidence type="ECO:0000256" key="8">
    <source>
        <dbReference type="ARBA" id="ARBA00023326"/>
    </source>
</evidence>
<accession>A0A9Q0S8S0</accession>
<gene>
    <name evidence="12" type="primary">GUN_1</name>
    <name evidence="12" type="ORF">Bhyg_04913</name>
</gene>
<dbReference type="EMBL" id="WJQU01000001">
    <property type="protein sequence ID" value="KAJ6649674.1"/>
    <property type="molecule type" value="Genomic_DNA"/>
</dbReference>
<dbReference type="InterPro" id="IPR036908">
    <property type="entry name" value="RlpA-like_sf"/>
</dbReference>
<proteinExistence type="inferred from homology"/>
<keyword evidence="13" id="KW-1185">Reference proteome</keyword>
<dbReference type="EC" id="3.2.1.4" evidence="3 9"/>
<evidence type="ECO:0000313" key="12">
    <source>
        <dbReference type="EMBL" id="KAJ6649674.1"/>
    </source>
</evidence>
<evidence type="ECO:0000256" key="10">
    <source>
        <dbReference type="SAM" id="SignalP"/>
    </source>
</evidence>